<dbReference type="GO" id="GO:0016787">
    <property type="term" value="F:hydrolase activity"/>
    <property type="evidence" value="ECO:0007669"/>
    <property type="project" value="UniProtKB-KW"/>
</dbReference>
<evidence type="ECO:0000256" key="1">
    <source>
        <dbReference type="ARBA" id="ARBA00022722"/>
    </source>
</evidence>
<dbReference type="GO" id="GO:0003677">
    <property type="term" value="F:DNA binding"/>
    <property type="evidence" value="ECO:0007669"/>
    <property type="project" value="InterPro"/>
</dbReference>
<dbReference type="InterPro" id="IPR037057">
    <property type="entry name" value="DNA_rep_MutH/T2_RE_sf"/>
</dbReference>
<dbReference type="EMBL" id="UINC01179840">
    <property type="protein sequence ID" value="SVD88731.1"/>
    <property type="molecule type" value="Genomic_DNA"/>
</dbReference>
<organism evidence="4">
    <name type="scientific">marine metagenome</name>
    <dbReference type="NCBI Taxonomy" id="408172"/>
    <lineage>
        <taxon>unclassified sequences</taxon>
        <taxon>metagenomes</taxon>
        <taxon>ecological metagenomes</taxon>
    </lineage>
</organism>
<evidence type="ECO:0000256" key="3">
    <source>
        <dbReference type="ARBA" id="ARBA00022801"/>
    </source>
</evidence>
<keyword evidence="1" id="KW-0540">Nuclease</keyword>
<protein>
    <submittedName>
        <fullName evidence="4">Uncharacterized protein</fullName>
    </submittedName>
</protein>
<dbReference type="GO" id="GO:0004519">
    <property type="term" value="F:endonuclease activity"/>
    <property type="evidence" value="ECO:0007669"/>
    <property type="project" value="UniProtKB-KW"/>
</dbReference>
<dbReference type="AlphaFoldDB" id="A0A382YZY5"/>
<keyword evidence="3" id="KW-0378">Hydrolase</keyword>
<evidence type="ECO:0000313" key="4">
    <source>
        <dbReference type="EMBL" id="SVD88731.1"/>
    </source>
</evidence>
<evidence type="ECO:0000256" key="2">
    <source>
        <dbReference type="ARBA" id="ARBA00022759"/>
    </source>
</evidence>
<sequence>MDMFMSKPYDEYSQQSILRYAKKLEGKTLRLTLSDEDISNIELDCEKHPGNKGKLGHNVEKYYFEYELNSSSFTDF</sequence>
<proteinExistence type="predicted"/>
<accession>A0A382YZY5</accession>
<keyword evidence="2" id="KW-0255">Endonuclease</keyword>
<feature type="non-terminal residue" evidence="4">
    <location>
        <position position="76"/>
    </location>
</feature>
<name>A0A382YZY5_9ZZZZ</name>
<reference evidence="4" key="1">
    <citation type="submission" date="2018-05" db="EMBL/GenBank/DDBJ databases">
        <authorList>
            <person name="Lanie J.A."/>
            <person name="Ng W.-L."/>
            <person name="Kazmierczak K.M."/>
            <person name="Andrzejewski T.M."/>
            <person name="Davidsen T.M."/>
            <person name="Wayne K.J."/>
            <person name="Tettelin H."/>
            <person name="Glass J.I."/>
            <person name="Rusch D."/>
            <person name="Podicherti R."/>
            <person name="Tsui H.-C.T."/>
            <person name="Winkler M.E."/>
        </authorList>
    </citation>
    <scope>NUCLEOTIDE SEQUENCE</scope>
</reference>
<gene>
    <name evidence="4" type="ORF">METZ01_LOCUS441585</name>
</gene>
<dbReference type="Gene3D" id="3.40.600.10">
    <property type="entry name" value="DNA mismatch repair MutH/Restriction endonuclease, type II"/>
    <property type="match status" value="1"/>
</dbReference>